<name>A0A1W2LRT0_9PSEU</name>
<evidence type="ECO:0000313" key="1">
    <source>
        <dbReference type="EMBL" id="ONF66826.1"/>
    </source>
</evidence>
<proteinExistence type="predicted"/>
<dbReference type="AlphaFoldDB" id="A0A1W2LRT0"/>
<accession>A0A1W2LRT0</accession>
<sequence length="196" mass="20979">MRRTWGFLTVGLLFLATACSIEIEIPIRSQTTPTSSFKAATPTTPIPVSPATVTDACPFIAVGELAQIIGTSAEIRAQEQPADVEGTEKRYSCLYEDIHQSPDGAPRLHITVAPEIGAESVAAVDNTMKAFCREPITTVGGVGDKTAHCEQGKDFTRAIVVVGKRSNGQVRLALVDLAKNRADVYEAIAKLLAERL</sequence>
<dbReference type="RefSeq" id="WP_063275933.1">
    <property type="nucleotide sequence ID" value="NZ_LQMT02000022.1"/>
</dbReference>
<reference evidence="1 2" key="1">
    <citation type="submission" date="2016-12" db="EMBL/GenBank/DDBJ databases">
        <title>Amycolatopsis keratiniphila subsp. keratiniphila genome sequencing and assembly.</title>
        <authorList>
            <person name="Mayilraj S."/>
            <person name="Kaur N."/>
        </authorList>
    </citation>
    <scope>NUCLEOTIDE SEQUENCE [LARGE SCALE GENOMIC DNA]</scope>
    <source>
        <strain evidence="1 2">DSM 44409</strain>
    </source>
</reference>
<dbReference type="PROSITE" id="PS51257">
    <property type="entry name" value="PROKAR_LIPOPROTEIN"/>
    <property type="match status" value="1"/>
</dbReference>
<comment type="caution">
    <text evidence="1">The sequence shown here is derived from an EMBL/GenBank/DDBJ whole genome shotgun (WGS) entry which is preliminary data.</text>
</comment>
<evidence type="ECO:0008006" key="3">
    <source>
        <dbReference type="Google" id="ProtNLM"/>
    </source>
</evidence>
<dbReference type="EMBL" id="LQMT02000022">
    <property type="protein sequence ID" value="ONF66826.1"/>
    <property type="molecule type" value="Genomic_DNA"/>
</dbReference>
<dbReference type="OrthoDB" id="9919066at2"/>
<evidence type="ECO:0000313" key="2">
    <source>
        <dbReference type="Proteomes" id="UP000076660"/>
    </source>
</evidence>
<gene>
    <name evidence="1" type="ORF">AVR91_0222935</name>
</gene>
<organism evidence="1 2">
    <name type="scientific">Amycolatopsis keratiniphila subsp. keratiniphila</name>
    <dbReference type="NCBI Taxonomy" id="227715"/>
    <lineage>
        <taxon>Bacteria</taxon>
        <taxon>Bacillati</taxon>
        <taxon>Actinomycetota</taxon>
        <taxon>Actinomycetes</taxon>
        <taxon>Pseudonocardiales</taxon>
        <taxon>Pseudonocardiaceae</taxon>
        <taxon>Amycolatopsis</taxon>
        <taxon>Amycolatopsis japonica group</taxon>
    </lineage>
</organism>
<dbReference type="Proteomes" id="UP000076660">
    <property type="component" value="Unassembled WGS sequence"/>
</dbReference>
<protein>
    <recommendedName>
        <fullName evidence="3">DUF3558 domain-containing protein</fullName>
    </recommendedName>
</protein>